<keyword evidence="2" id="KW-0863">Zinc-finger</keyword>
<dbReference type="SUPFAM" id="SSF57850">
    <property type="entry name" value="RING/U-box"/>
    <property type="match status" value="1"/>
</dbReference>
<keyword evidence="3" id="KW-0862">Zinc</keyword>
<evidence type="ECO:0000256" key="1">
    <source>
        <dbReference type="ARBA" id="ARBA00022723"/>
    </source>
</evidence>
<evidence type="ECO:0000313" key="5">
    <source>
        <dbReference type="Proteomes" id="UP000295192"/>
    </source>
</evidence>
<dbReference type="OMA" id="CPYCKIN"/>
<evidence type="ECO:0000256" key="2">
    <source>
        <dbReference type="ARBA" id="ARBA00022771"/>
    </source>
</evidence>
<dbReference type="Proteomes" id="UP000295192">
    <property type="component" value="Unassembled WGS sequence"/>
</dbReference>
<evidence type="ECO:0008006" key="6">
    <source>
        <dbReference type="Google" id="ProtNLM"/>
    </source>
</evidence>
<keyword evidence="5" id="KW-1185">Reference proteome</keyword>
<dbReference type="OrthoDB" id="5986631at2759"/>
<name>A0A484AQG9_DRONA</name>
<reference evidence="4 5" key="1">
    <citation type="journal article" date="2019" name="J. Hered.">
        <title>An Improved Genome Assembly for Drosophila navojoa, the Basal Species in the mojavensis Cluster.</title>
        <authorList>
            <person name="Vanderlinde T."/>
            <person name="Dupim E.G."/>
            <person name="Nazario-Yepiz N.O."/>
            <person name="Carvalho A.B."/>
        </authorList>
    </citation>
    <scope>NUCLEOTIDE SEQUENCE [LARGE SCALE GENOMIC DNA]</scope>
    <source>
        <strain evidence="4">Navoj_Jal97</strain>
        <tissue evidence="4">Whole organism</tissue>
    </source>
</reference>
<proteinExistence type="predicted"/>
<evidence type="ECO:0000256" key="3">
    <source>
        <dbReference type="ARBA" id="ARBA00022833"/>
    </source>
</evidence>
<sequence>MSSLSDATKVHVAKCLSCPAQGNLGRRYECIVCGDSVTYCGDCYEQGKNAPSEKHKYYHPMKAIYNRDFFELYFLGEEMVNGEAPQSYKCAFCDELGFTAEELQLHVVEKHSGHGDAPKLLDILVQMNEQKKCEYAAGLTGGWQPASAPDSAASLLP</sequence>
<dbReference type="GO" id="GO:0008270">
    <property type="term" value="F:zinc ion binding"/>
    <property type="evidence" value="ECO:0007669"/>
    <property type="project" value="UniProtKB-KW"/>
</dbReference>
<gene>
    <name evidence="4" type="ORF">AWZ03_014612</name>
</gene>
<protein>
    <recommendedName>
        <fullName evidence="6">ZZ-type domain-containing protein</fullName>
    </recommendedName>
</protein>
<dbReference type="AlphaFoldDB" id="A0A484AQG9"/>
<dbReference type="EMBL" id="LSRL02001559">
    <property type="protein sequence ID" value="TDG38967.1"/>
    <property type="molecule type" value="Genomic_DNA"/>
</dbReference>
<dbReference type="Gene3D" id="3.30.60.90">
    <property type="match status" value="1"/>
</dbReference>
<organism evidence="4 5">
    <name type="scientific">Drosophila navojoa</name>
    <name type="common">Fruit fly</name>
    <dbReference type="NCBI Taxonomy" id="7232"/>
    <lineage>
        <taxon>Eukaryota</taxon>
        <taxon>Metazoa</taxon>
        <taxon>Ecdysozoa</taxon>
        <taxon>Arthropoda</taxon>
        <taxon>Hexapoda</taxon>
        <taxon>Insecta</taxon>
        <taxon>Pterygota</taxon>
        <taxon>Neoptera</taxon>
        <taxon>Endopterygota</taxon>
        <taxon>Diptera</taxon>
        <taxon>Brachycera</taxon>
        <taxon>Muscomorpha</taxon>
        <taxon>Ephydroidea</taxon>
        <taxon>Drosophilidae</taxon>
        <taxon>Drosophila</taxon>
    </lineage>
</organism>
<dbReference type="InterPro" id="IPR043145">
    <property type="entry name" value="Znf_ZZ_sf"/>
</dbReference>
<comment type="caution">
    <text evidence="4">The sequence shown here is derived from an EMBL/GenBank/DDBJ whole genome shotgun (WGS) entry which is preliminary data.</text>
</comment>
<accession>A0A484AQG9</accession>
<evidence type="ECO:0000313" key="4">
    <source>
        <dbReference type="EMBL" id="TDG38967.1"/>
    </source>
</evidence>
<keyword evidence="1" id="KW-0479">Metal-binding</keyword>